<name>A0A6P8APE9_PYRGI</name>
<dbReference type="KEGG" id="pgri:PgNI_11274"/>
<gene>
    <name evidence="3" type="ORF">PgNI_11274</name>
</gene>
<dbReference type="InterPro" id="IPR051678">
    <property type="entry name" value="AGP_Transferase"/>
</dbReference>
<evidence type="ECO:0000259" key="1">
    <source>
        <dbReference type="Pfam" id="PF01636"/>
    </source>
</evidence>
<dbReference type="InterPro" id="IPR011009">
    <property type="entry name" value="Kinase-like_dom_sf"/>
</dbReference>
<reference evidence="3" key="3">
    <citation type="submission" date="2025-08" db="UniProtKB">
        <authorList>
            <consortium name="RefSeq"/>
        </authorList>
    </citation>
    <scope>IDENTIFICATION</scope>
    <source>
        <strain evidence="3">NI907</strain>
    </source>
</reference>
<proteinExistence type="predicted"/>
<feature type="non-terminal residue" evidence="3">
    <location>
        <position position="339"/>
    </location>
</feature>
<dbReference type="AlphaFoldDB" id="A0A6P8APE9"/>
<dbReference type="Gene3D" id="3.90.1200.10">
    <property type="match status" value="1"/>
</dbReference>
<reference evidence="3" key="2">
    <citation type="submission" date="2019-10" db="EMBL/GenBank/DDBJ databases">
        <authorList>
            <consortium name="NCBI Genome Project"/>
        </authorList>
    </citation>
    <scope>NUCLEOTIDE SEQUENCE</scope>
    <source>
        <strain evidence="3">NI907</strain>
    </source>
</reference>
<sequence>MTAQSIRLLVSQLSWGTIDSTPKQHPIDYPALLDYALNVRLSSLQVSSPPFSKCVLLPQLNFGGLHLVRLIKFDDDEIWVVRIQLNGGTQQATQRLVGEVHVLSLVRERTRIPVPSIFAFESTTENPVGVPFFLMEFVPGDTVMDSFGGYEVHRGQIPQHHKPSFVRQVAKLQVEMASVRFPQIGTVIKQHDGSYTIGPLPILGGPFSTAAEYFKAWAQHAKFPKSEAELQRYIPEGLEELKSSILDFPSFLAAAADQIPLLDGPFPLYHPDFRHSNIIVDANCNVLSVIDWENASTVPWEIVQPPLFLSTVPAPMNLPSGYDENCLPIDPEERRSWQD</sequence>
<reference evidence="2 3" key="1">
    <citation type="journal article" date="2019" name="Mol. Biol. Evol.">
        <title>Blast fungal genomes show frequent chromosomal changes, gene gains and losses, and effector gene turnover.</title>
        <authorList>
            <person name="Gomez Luciano L.B."/>
            <person name="Jason Tsai I."/>
            <person name="Chuma I."/>
            <person name="Tosa Y."/>
            <person name="Chen Y.H."/>
            <person name="Li J.Y."/>
            <person name="Li M.Y."/>
            <person name="Jade Lu M.Y."/>
            <person name="Nakayashiki H."/>
            <person name="Li W.H."/>
        </authorList>
    </citation>
    <scope>NUCLEOTIDE SEQUENCE [LARGE SCALE GENOMIC DNA]</scope>
    <source>
        <strain evidence="2 3">NI907</strain>
    </source>
</reference>
<dbReference type="Pfam" id="PF01636">
    <property type="entry name" value="APH"/>
    <property type="match status" value="1"/>
</dbReference>
<evidence type="ECO:0000313" key="2">
    <source>
        <dbReference type="Proteomes" id="UP000515153"/>
    </source>
</evidence>
<dbReference type="SUPFAM" id="SSF56112">
    <property type="entry name" value="Protein kinase-like (PK-like)"/>
    <property type="match status" value="1"/>
</dbReference>
<protein>
    <recommendedName>
        <fullName evidence="1">Aminoglycoside phosphotransferase domain-containing protein</fullName>
    </recommendedName>
</protein>
<evidence type="ECO:0000313" key="3">
    <source>
        <dbReference type="RefSeq" id="XP_030976777.1"/>
    </source>
</evidence>
<dbReference type="PANTHER" id="PTHR21310:SF15">
    <property type="entry name" value="AMINOGLYCOSIDE PHOSPHOTRANSFERASE DOMAIN-CONTAINING PROTEIN"/>
    <property type="match status" value="1"/>
</dbReference>
<dbReference type="Gene3D" id="3.30.200.20">
    <property type="entry name" value="Phosphorylase Kinase, domain 1"/>
    <property type="match status" value="1"/>
</dbReference>
<dbReference type="GeneID" id="41966149"/>
<accession>A0A6P8APE9</accession>
<dbReference type="Proteomes" id="UP000515153">
    <property type="component" value="Chromosome VI"/>
</dbReference>
<dbReference type="PANTHER" id="PTHR21310">
    <property type="entry name" value="AMINOGLYCOSIDE PHOSPHOTRANSFERASE-RELATED-RELATED"/>
    <property type="match status" value="1"/>
</dbReference>
<feature type="domain" description="Aminoglycoside phosphotransferase" evidence="1">
    <location>
        <begin position="78"/>
        <end position="296"/>
    </location>
</feature>
<dbReference type="RefSeq" id="XP_030976777.1">
    <property type="nucleotide sequence ID" value="XM_031131244.1"/>
</dbReference>
<organism evidence="2 3">
    <name type="scientific">Pyricularia grisea</name>
    <name type="common">Crabgrass-specific blast fungus</name>
    <name type="synonym">Magnaporthe grisea</name>
    <dbReference type="NCBI Taxonomy" id="148305"/>
    <lineage>
        <taxon>Eukaryota</taxon>
        <taxon>Fungi</taxon>
        <taxon>Dikarya</taxon>
        <taxon>Ascomycota</taxon>
        <taxon>Pezizomycotina</taxon>
        <taxon>Sordariomycetes</taxon>
        <taxon>Sordariomycetidae</taxon>
        <taxon>Magnaporthales</taxon>
        <taxon>Pyriculariaceae</taxon>
        <taxon>Pyricularia</taxon>
    </lineage>
</organism>
<keyword evidence="2" id="KW-1185">Reference proteome</keyword>
<dbReference type="InterPro" id="IPR002575">
    <property type="entry name" value="Aminoglycoside_PTrfase"/>
</dbReference>